<evidence type="ECO:0000313" key="2">
    <source>
        <dbReference type="EMBL" id="KAK8177736.1"/>
    </source>
</evidence>
<protein>
    <submittedName>
        <fullName evidence="2">Uncharacterized protein</fullName>
    </submittedName>
</protein>
<comment type="caution">
    <text evidence="2">The sequence shown here is derived from an EMBL/GenBank/DDBJ whole genome shotgun (WGS) entry which is preliminary data.</text>
</comment>
<dbReference type="PANTHER" id="PTHR40625:SF1">
    <property type="entry name" value="AMP-ACTIVATED PROTEIN KINASE GLYCOGEN-BINDING DOMAIN-CONTAINING PROTEIN"/>
    <property type="match status" value="1"/>
</dbReference>
<name>A0ABR1Y7Y1_9PEZI</name>
<feature type="compositionally biased region" description="Low complexity" evidence="1">
    <location>
        <begin position="192"/>
        <end position="206"/>
    </location>
</feature>
<feature type="compositionally biased region" description="Polar residues" evidence="1">
    <location>
        <begin position="298"/>
        <end position="342"/>
    </location>
</feature>
<gene>
    <name evidence="2" type="ORF">IWX90DRAFT_421791</name>
</gene>
<dbReference type="PANTHER" id="PTHR40625">
    <property type="entry name" value="GTP-BINDING PROTEIN ESDC-RELATED"/>
    <property type="match status" value="1"/>
</dbReference>
<evidence type="ECO:0000313" key="3">
    <source>
        <dbReference type="Proteomes" id="UP001456524"/>
    </source>
</evidence>
<proteinExistence type="predicted"/>
<dbReference type="EMBL" id="JBBWUH010000001">
    <property type="protein sequence ID" value="KAK8177736.1"/>
    <property type="molecule type" value="Genomic_DNA"/>
</dbReference>
<keyword evidence="3" id="KW-1185">Reference proteome</keyword>
<feature type="compositionally biased region" description="Polar residues" evidence="1">
    <location>
        <begin position="588"/>
        <end position="598"/>
    </location>
</feature>
<evidence type="ECO:0000256" key="1">
    <source>
        <dbReference type="SAM" id="MobiDB-lite"/>
    </source>
</evidence>
<feature type="compositionally biased region" description="Basic and acidic residues" evidence="1">
    <location>
        <begin position="286"/>
        <end position="297"/>
    </location>
</feature>
<organism evidence="2 3">
    <name type="scientific">Phyllosticta citrichinensis</name>
    <dbReference type="NCBI Taxonomy" id="1130410"/>
    <lineage>
        <taxon>Eukaryota</taxon>
        <taxon>Fungi</taxon>
        <taxon>Dikarya</taxon>
        <taxon>Ascomycota</taxon>
        <taxon>Pezizomycotina</taxon>
        <taxon>Dothideomycetes</taxon>
        <taxon>Dothideomycetes incertae sedis</taxon>
        <taxon>Botryosphaeriales</taxon>
        <taxon>Phyllostictaceae</taxon>
        <taxon>Phyllosticta</taxon>
    </lineage>
</organism>
<feature type="compositionally biased region" description="Polar residues" evidence="1">
    <location>
        <begin position="140"/>
        <end position="159"/>
    </location>
</feature>
<dbReference type="Proteomes" id="UP001456524">
    <property type="component" value="Unassembled WGS sequence"/>
</dbReference>
<feature type="compositionally biased region" description="Acidic residues" evidence="1">
    <location>
        <begin position="534"/>
        <end position="548"/>
    </location>
</feature>
<sequence>MGGTYWYHYVVNGVYEFCDEAQPSTTRCPFLPGEDLNILHVPCEEAADVLQDGFPELSADTPAFTWNPQARYSTPRPNKFEALARKAQPPPPSPSYPSPVTPSCENPASFDFFPAQDFKRPSAGSIRKSPDGNDRPPSRNPSAQSDSRPWTSSDDNSMKSPRVRGKTSQLLRRARSLTTIARRISQKQQKRSSPQVTSTPSSVPEPIQEHSTEDLPMAHQEFENGRNISTSCGTVGCWAHQDCWQSAGSQTCRNEEEASRHEKVASWMESHEPSDDVYDDYADPLSRQERPATEGQEHASNNSRSDEQGFTGNHETENQLQRRPSRQMSRTHSPISTRQSLDWTHLPEEKEEFHGFSGVVWQPQQEETTGRQHDATPQYRSLYPERRSSQGRPTMYPPPSGFEDPTAYAFDDFLYDPWGGVGNYEVQDSNPGLDYAYSDDAYDDSDQFNGYSSEHDSAHIWEPDHWPLQNMIANMAPMPSVHTINTESSSQSSVEGDSGACLDEEDVENAGSEETFPAQALPDQESYPERSPEAEDIQQESPPSDDDSWTSAASNHNGPLRRFRSIIERYRNSSSSPGSIRTEDGTRENNPSTPTQDSGFLGYMLPEEESTSQVTLTKVSTQATVVRKNSLSNAPQLELNLDGGQLGDWSSVTSLGELENFSF</sequence>
<feature type="compositionally biased region" description="Basic and acidic residues" evidence="1">
    <location>
        <begin position="128"/>
        <end position="137"/>
    </location>
</feature>
<feature type="compositionally biased region" description="Pro residues" evidence="1">
    <location>
        <begin position="88"/>
        <end position="100"/>
    </location>
</feature>
<feature type="region of interest" description="Disordered" evidence="1">
    <location>
        <begin position="507"/>
        <end position="600"/>
    </location>
</feature>
<feature type="compositionally biased region" description="Basic and acidic residues" evidence="1">
    <location>
        <begin position="263"/>
        <end position="274"/>
    </location>
</feature>
<feature type="region of interest" description="Disordered" evidence="1">
    <location>
        <begin position="263"/>
        <end position="345"/>
    </location>
</feature>
<feature type="region of interest" description="Disordered" evidence="1">
    <location>
        <begin position="83"/>
        <end position="220"/>
    </location>
</feature>
<accession>A0ABR1Y7Y1</accession>
<reference evidence="2 3" key="1">
    <citation type="journal article" date="2022" name="G3 (Bethesda)">
        <title>Enemy or ally: a genomic approach to elucidate the lifestyle of Phyllosticta citrichinaensis.</title>
        <authorList>
            <person name="Buijs V.A."/>
            <person name="Groenewald J.Z."/>
            <person name="Haridas S."/>
            <person name="LaButti K.M."/>
            <person name="Lipzen A."/>
            <person name="Martin F.M."/>
            <person name="Barry K."/>
            <person name="Grigoriev I.V."/>
            <person name="Crous P.W."/>
            <person name="Seidl M.F."/>
        </authorList>
    </citation>
    <scope>NUCLEOTIDE SEQUENCE [LARGE SCALE GENOMIC DNA]</scope>
    <source>
        <strain evidence="2 3">CBS 129764</strain>
    </source>
</reference>